<name>A1WWM6_HALHL</name>
<reference evidence="2 3" key="2">
    <citation type="journal article" date="2013" name="Stand. Genomic Sci.">
        <title>Complete genome sequence of Halorhodospira halophila SL1.</title>
        <authorList>
            <person name="Challacombe J.F."/>
            <person name="Majid S."/>
            <person name="Deole R."/>
            <person name="Brettin T.S."/>
            <person name="Bruce D."/>
            <person name="Delano S.F."/>
            <person name="Detter J.C."/>
            <person name="Gleasner C.D."/>
            <person name="Han C.S."/>
            <person name="Misra M."/>
            <person name="Reitenga K.G."/>
            <person name="Mikhailova N."/>
            <person name="Woyke T."/>
            <person name="Pitluck S."/>
            <person name="Nolan M."/>
            <person name="Land M.L."/>
            <person name="Saunders E."/>
            <person name="Tapia R."/>
            <person name="Lapidus A."/>
            <person name="Ivanova N."/>
            <person name="Hoff W.D."/>
        </authorList>
    </citation>
    <scope>NUCLEOTIDE SEQUENCE [LARGE SCALE GENOMIC DNA]</scope>
    <source>
        <strain evidence="3">DSM 244 / SL1</strain>
    </source>
</reference>
<evidence type="ECO:0000256" key="1">
    <source>
        <dbReference type="SAM" id="SignalP"/>
    </source>
</evidence>
<reference evidence="3" key="1">
    <citation type="submission" date="2006-12" db="EMBL/GenBank/DDBJ databases">
        <title>Complete sequence of Halorhodospira halophila SL1.</title>
        <authorList>
            <consortium name="US DOE Joint Genome Institute"/>
            <person name="Copeland A."/>
            <person name="Lucas S."/>
            <person name="Lapidus A."/>
            <person name="Barry K."/>
            <person name="Detter J.C."/>
            <person name="Glavina del Rio T."/>
            <person name="Hammon N."/>
            <person name="Israni S."/>
            <person name="Dalin E."/>
            <person name="Tice H."/>
            <person name="Pitluck S."/>
            <person name="Saunders E."/>
            <person name="Brettin T."/>
            <person name="Bruce D."/>
            <person name="Han C."/>
            <person name="Tapia R."/>
            <person name="Schmutz J."/>
            <person name="Larimer F."/>
            <person name="Land M."/>
            <person name="Hauser L."/>
            <person name="Kyrpides N."/>
            <person name="Mikhailova N."/>
            <person name="Hoff W."/>
            <person name="Richardson P."/>
        </authorList>
    </citation>
    <scope>NUCLEOTIDE SEQUENCE [LARGE SCALE GENOMIC DNA]</scope>
    <source>
        <strain evidence="3">DSM 244 / SL1</strain>
    </source>
</reference>
<dbReference type="EMBL" id="CP000544">
    <property type="protein sequence ID" value="ABM62088.1"/>
    <property type="molecule type" value="Genomic_DNA"/>
</dbReference>
<gene>
    <name evidence="2" type="ordered locus">Hhal_1321</name>
</gene>
<evidence type="ECO:0000313" key="3">
    <source>
        <dbReference type="Proteomes" id="UP000000647"/>
    </source>
</evidence>
<proteinExistence type="predicted"/>
<sequence>MQGVRLGGYAVVLALAAGSVAVGAGQDVAPSPGSADRPSYVGFYVGQSAQNRLVHIVSRWSASRQESYLVGLVYGTRVARWGALDWEVEGQLARHTGMQRHGEVNGVLVARWTRFPWDRWLDTRAAFGEGLSWATQEPRIEPRGDKDDDEDSAQLLNYLLLEIEGKPPGRDWSGFVRIHHRSGVFGLFSGVRGGSNFVGAGVRRYFRPCRAQKPPV</sequence>
<protein>
    <submittedName>
        <fullName evidence="2">Uncharacterized protein</fullName>
    </submittedName>
</protein>
<keyword evidence="1" id="KW-0732">Signal</keyword>
<feature type="signal peptide" evidence="1">
    <location>
        <begin position="1"/>
        <end position="24"/>
    </location>
</feature>
<dbReference type="Proteomes" id="UP000000647">
    <property type="component" value="Chromosome"/>
</dbReference>
<evidence type="ECO:0000313" key="2">
    <source>
        <dbReference type="EMBL" id="ABM62088.1"/>
    </source>
</evidence>
<dbReference type="AlphaFoldDB" id="A1WWM6"/>
<organism evidence="2 3">
    <name type="scientific">Halorhodospira halophila (strain DSM 244 / SL1)</name>
    <name type="common">Ectothiorhodospira halophila (strain DSM 244 / SL1)</name>
    <dbReference type="NCBI Taxonomy" id="349124"/>
    <lineage>
        <taxon>Bacteria</taxon>
        <taxon>Pseudomonadati</taxon>
        <taxon>Pseudomonadota</taxon>
        <taxon>Gammaproteobacteria</taxon>
        <taxon>Chromatiales</taxon>
        <taxon>Ectothiorhodospiraceae</taxon>
        <taxon>Halorhodospira</taxon>
    </lineage>
</organism>
<feature type="chain" id="PRO_5002640727" evidence="1">
    <location>
        <begin position="25"/>
        <end position="216"/>
    </location>
</feature>
<dbReference type="HOGENOM" id="CLU_091311_0_0_6"/>
<accession>A1WWM6</accession>
<dbReference type="OrthoDB" id="323914at2"/>
<dbReference type="KEGG" id="hha:Hhal_1321"/>
<keyword evidence="3" id="KW-1185">Reference proteome</keyword>
<dbReference type="eggNOG" id="COG3170">
    <property type="taxonomic scope" value="Bacteria"/>
</dbReference>
<dbReference type="RefSeq" id="WP_011814110.1">
    <property type="nucleotide sequence ID" value="NC_008789.1"/>
</dbReference>